<name>A0ACC1SS47_9HYPO</name>
<keyword evidence="2" id="KW-1185">Reference proteome</keyword>
<evidence type="ECO:0000313" key="2">
    <source>
        <dbReference type="Proteomes" id="UP001148629"/>
    </source>
</evidence>
<accession>A0ACC1SS47</accession>
<reference evidence="1" key="1">
    <citation type="submission" date="2022-08" db="EMBL/GenBank/DDBJ databases">
        <title>Genome Sequence of Fusarium decemcellulare.</title>
        <authorList>
            <person name="Buettner E."/>
        </authorList>
    </citation>
    <scope>NUCLEOTIDE SEQUENCE</scope>
    <source>
        <strain evidence="1">Babe19</strain>
    </source>
</reference>
<organism evidence="1 2">
    <name type="scientific">Fusarium decemcellulare</name>
    <dbReference type="NCBI Taxonomy" id="57161"/>
    <lineage>
        <taxon>Eukaryota</taxon>
        <taxon>Fungi</taxon>
        <taxon>Dikarya</taxon>
        <taxon>Ascomycota</taxon>
        <taxon>Pezizomycotina</taxon>
        <taxon>Sordariomycetes</taxon>
        <taxon>Hypocreomycetidae</taxon>
        <taxon>Hypocreales</taxon>
        <taxon>Nectriaceae</taxon>
        <taxon>Fusarium</taxon>
        <taxon>Fusarium decemcellulare species complex</taxon>
    </lineage>
</organism>
<comment type="caution">
    <text evidence="1">The sequence shown here is derived from an EMBL/GenBank/DDBJ whole genome shotgun (WGS) entry which is preliminary data.</text>
</comment>
<dbReference type="Proteomes" id="UP001148629">
    <property type="component" value="Unassembled WGS sequence"/>
</dbReference>
<proteinExistence type="predicted"/>
<evidence type="ECO:0000313" key="1">
    <source>
        <dbReference type="EMBL" id="KAJ3545319.1"/>
    </source>
</evidence>
<gene>
    <name evidence="1" type="ORF">NM208_g2563</name>
</gene>
<dbReference type="EMBL" id="JANRMS010000155">
    <property type="protein sequence ID" value="KAJ3545319.1"/>
    <property type="molecule type" value="Genomic_DNA"/>
</dbReference>
<protein>
    <submittedName>
        <fullName evidence="1">Uncharacterized protein</fullName>
    </submittedName>
</protein>
<sequence>MSDEIAPVNLQAYAINGHQAPDRCEMCDASVPDGESRRKHMKETRHRNCPLCEKYVPVGGFYVHCDKAHANERWNDHQVAVMKQSPPVADALAWGLFALGAGPKAGPSNEMTRTSSCLAFLLGIKDIRYDLRHLGGPYCIEQLRRVGSNTALDASLSALVASYRATQCNQPRVEALNRYGAAMRALRISLQDSTQPVVARLFAVVNISLCQSWIDLTRQETSVHREVMAHLVHTAVLEKKLGELGPGFTLGLCNIIVWESMVNPRVKLGRWFWEALRACKGVRSEPYIYRQGERLPSSDVGIHATASLYLRAPERHLEQLRDIYKLILQDKPMVHQVIMQWMAAANMDSMLRVSSKFGYRFDSDPILVTESYEFCDQAIEVGRRCLGLRPFGTGFVPTYLKSVWASTPNQYRFDELRELMEEYEKDFQGVSYVEQAEWVRKQFDMLEGIRGSSDSDDSEEMHYE</sequence>